<evidence type="ECO:0000259" key="14">
    <source>
        <dbReference type="PROSITE" id="PS50873"/>
    </source>
</evidence>
<feature type="binding site" evidence="11">
    <location>
        <position position="67"/>
    </location>
    <ligand>
        <name>Ca(2+)</name>
        <dbReference type="ChEBI" id="CHEBI:29108"/>
        <label>1</label>
    </ligand>
</feature>
<evidence type="ECO:0000256" key="13">
    <source>
        <dbReference type="RuleBase" id="RU362060"/>
    </source>
</evidence>
<feature type="binding site" evidence="11">
    <location>
        <position position="262"/>
    </location>
    <ligand>
        <name>Ca(2+)</name>
        <dbReference type="ChEBI" id="CHEBI:29108"/>
        <label>2</label>
    </ligand>
</feature>
<feature type="binding site" evidence="11">
    <location>
        <position position="76"/>
    </location>
    <ligand>
        <name>Ca(2+)</name>
        <dbReference type="ChEBI" id="CHEBI:29108"/>
        <label>1</label>
    </ligand>
</feature>
<evidence type="ECO:0000256" key="5">
    <source>
        <dbReference type="ARBA" id="ARBA00022837"/>
    </source>
</evidence>
<comment type="function">
    <text evidence="13">Removal of H(2)O(2), oxidation of toxic reductants, biosynthesis and degradation of lignin, suberization, auxin catabolism, response to environmental stresses such as wounding, pathogen attack and oxidative stress.</text>
</comment>
<dbReference type="Proteomes" id="UP001231189">
    <property type="component" value="Unassembled WGS sequence"/>
</dbReference>
<dbReference type="EC" id="1.11.1.7" evidence="13"/>
<feature type="signal peptide" evidence="13">
    <location>
        <begin position="1"/>
        <end position="32"/>
    </location>
</feature>
<evidence type="ECO:0000256" key="10">
    <source>
        <dbReference type="PIRSR" id="PIRSR600823-2"/>
    </source>
</evidence>
<evidence type="ECO:0000256" key="4">
    <source>
        <dbReference type="ARBA" id="ARBA00022723"/>
    </source>
</evidence>
<gene>
    <name evidence="15" type="ORF">QYE76_009297</name>
</gene>
<organism evidence="15 16">
    <name type="scientific">Lolium multiflorum</name>
    <name type="common">Italian ryegrass</name>
    <name type="synonym">Lolium perenne subsp. multiflorum</name>
    <dbReference type="NCBI Taxonomy" id="4521"/>
    <lineage>
        <taxon>Eukaryota</taxon>
        <taxon>Viridiplantae</taxon>
        <taxon>Streptophyta</taxon>
        <taxon>Embryophyta</taxon>
        <taxon>Tracheophyta</taxon>
        <taxon>Spermatophyta</taxon>
        <taxon>Magnoliopsida</taxon>
        <taxon>Liliopsida</taxon>
        <taxon>Poales</taxon>
        <taxon>Poaceae</taxon>
        <taxon>BOP clade</taxon>
        <taxon>Pooideae</taxon>
        <taxon>Poodae</taxon>
        <taxon>Poeae</taxon>
        <taxon>Poeae Chloroplast Group 2 (Poeae type)</taxon>
        <taxon>Loliodinae</taxon>
        <taxon>Loliinae</taxon>
        <taxon>Lolium</taxon>
    </lineage>
</organism>
<evidence type="ECO:0000256" key="9">
    <source>
        <dbReference type="PIRSR" id="PIRSR600823-1"/>
    </source>
</evidence>
<keyword evidence="16" id="KW-1185">Reference proteome</keyword>
<feature type="active site" description="Proton acceptor" evidence="9">
    <location>
        <position position="66"/>
    </location>
</feature>
<dbReference type="GO" id="GO:0046872">
    <property type="term" value="F:metal ion binding"/>
    <property type="evidence" value="ECO:0007669"/>
    <property type="project" value="UniProtKB-UniRule"/>
</dbReference>
<dbReference type="PANTHER" id="PTHR31235">
    <property type="entry name" value="PEROXIDASE 25-RELATED"/>
    <property type="match status" value="1"/>
</dbReference>
<evidence type="ECO:0000256" key="8">
    <source>
        <dbReference type="ARBA" id="ARBA00023324"/>
    </source>
</evidence>
<dbReference type="InterPro" id="IPR002016">
    <property type="entry name" value="Haem_peroxidase"/>
</dbReference>
<dbReference type="GO" id="GO:0005576">
    <property type="term" value="C:extracellular region"/>
    <property type="evidence" value="ECO:0007669"/>
    <property type="project" value="UniProtKB-SubCell"/>
</dbReference>
<evidence type="ECO:0000256" key="3">
    <source>
        <dbReference type="ARBA" id="ARBA00022617"/>
    </source>
</evidence>
<dbReference type="GO" id="GO:0140825">
    <property type="term" value="F:lactoperoxidase activity"/>
    <property type="evidence" value="ECO:0007669"/>
    <property type="project" value="UniProtKB-EC"/>
</dbReference>
<dbReference type="EMBL" id="JAUUTY010000001">
    <property type="protein sequence ID" value="KAK1692600.1"/>
    <property type="molecule type" value="Genomic_DNA"/>
</dbReference>
<feature type="binding site" evidence="10">
    <location>
        <position position="176"/>
    </location>
    <ligand>
        <name>substrate</name>
    </ligand>
</feature>
<feature type="domain" description="Plant heme peroxidase family profile" evidence="14">
    <location>
        <begin position="58"/>
        <end position="319"/>
    </location>
</feature>
<keyword evidence="3 13" id="KW-0349">Heme</keyword>
<keyword evidence="13" id="KW-0964">Secreted</keyword>
<dbReference type="GO" id="GO:0042744">
    <property type="term" value="P:hydrogen peroxide catabolic process"/>
    <property type="evidence" value="ECO:0007669"/>
    <property type="project" value="UniProtKB-KW"/>
</dbReference>
<name>A0AAD8X1X6_LOLMU</name>
<comment type="cofactor">
    <cofactor evidence="11 13">
        <name>heme b</name>
        <dbReference type="ChEBI" id="CHEBI:60344"/>
    </cofactor>
    <text evidence="11 13">Binds 1 heme b (iron(II)-protoporphyrin IX) group per subunit.</text>
</comment>
<evidence type="ECO:0000313" key="15">
    <source>
        <dbReference type="EMBL" id="KAK1692600.1"/>
    </source>
</evidence>
<keyword evidence="8 13" id="KW-0376">Hydrogen peroxide</keyword>
<dbReference type="InterPro" id="IPR000823">
    <property type="entry name" value="Peroxidase_pln"/>
</dbReference>
<feature type="site" description="Transition state stabilizer" evidence="12">
    <location>
        <position position="62"/>
    </location>
</feature>
<comment type="similarity">
    <text evidence="13">Belongs to the peroxidase family. Classical plant (class III) peroxidase subfamily.</text>
</comment>
<feature type="binding site" evidence="11">
    <location>
        <position position="270"/>
    </location>
    <ligand>
        <name>Ca(2+)</name>
        <dbReference type="ChEBI" id="CHEBI:29108"/>
        <label>2</label>
    </ligand>
</feature>
<keyword evidence="6 13" id="KW-0560">Oxidoreductase</keyword>
<dbReference type="PROSITE" id="PS50873">
    <property type="entry name" value="PEROXIDASE_4"/>
    <property type="match status" value="1"/>
</dbReference>
<reference evidence="15" key="1">
    <citation type="submission" date="2023-07" db="EMBL/GenBank/DDBJ databases">
        <title>A chromosome-level genome assembly of Lolium multiflorum.</title>
        <authorList>
            <person name="Chen Y."/>
            <person name="Copetti D."/>
            <person name="Kolliker R."/>
            <person name="Studer B."/>
        </authorList>
    </citation>
    <scope>NUCLEOTIDE SEQUENCE</scope>
    <source>
        <strain evidence="15">02402/16</strain>
        <tissue evidence="15">Leaf</tissue>
    </source>
</reference>
<dbReference type="GO" id="GO:0006979">
    <property type="term" value="P:response to oxidative stress"/>
    <property type="evidence" value="ECO:0007669"/>
    <property type="project" value="UniProtKB-UniRule"/>
</dbReference>
<comment type="subcellular location">
    <subcellularLocation>
        <location evidence="13">Secreted</location>
    </subcellularLocation>
</comment>
<keyword evidence="5 11" id="KW-0106">Calcium</keyword>
<dbReference type="InterPro" id="IPR010255">
    <property type="entry name" value="Haem_peroxidase_sf"/>
</dbReference>
<dbReference type="PRINTS" id="PR00461">
    <property type="entry name" value="PLPEROXIDASE"/>
</dbReference>
<keyword evidence="7 11" id="KW-0408">Iron</keyword>
<dbReference type="PRINTS" id="PR00458">
    <property type="entry name" value="PEROXIDASE"/>
</dbReference>
<evidence type="ECO:0000256" key="11">
    <source>
        <dbReference type="PIRSR" id="PIRSR600823-3"/>
    </source>
</evidence>
<sequence length="336" mass="35980">MAKLNEKRSLFLLSALVAVIALLAAQVKPAVAATVYTTEMETCVRGIVEKPEKRIDLPGLVRLLFHDGFVRGLDGSVLLTSTPFNTTNFATKANLAGPTEQGSPSNGGIRGLGMIDEIREALKLINVNASCADVVAFAAREATYVLSKTKIKYAIDGPGRLDGVFSMADEPGSNLPGPSFTYAQLLGNFTAKKFTATDLVALSGAHCIGDTHLLPFADRLNLALAVPPPGPNEINATYQGVIREEAALPGNMTRSFKNNIRDMGSTAVADSRYTVNEVDMTAPVDTLDNSFYNANLQNMVRFKSDWELRTNTFARGLMVTCTGTTPTSSSLTSRPP</sequence>
<feature type="binding site" evidence="11">
    <location>
        <position position="72"/>
    </location>
    <ligand>
        <name>Ca(2+)</name>
        <dbReference type="ChEBI" id="CHEBI:29108"/>
        <label>1</label>
    </ligand>
</feature>
<comment type="cofactor">
    <cofactor evidence="11 13">
        <name>Ca(2+)</name>
        <dbReference type="ChEBI" id="CHEBI:29108"/>
    </cofactor>
    <text evidence="11 13">Binds 2 calcium ions per subunit.</text>
</comment>
<dbReference type="Gene3D" id="1.10.520.10">
    <property type="match status" value="1"/>
</dbReference>
<accession>A0AAD8X1X6</accession>
<evidence type="ECO:0000256" key="1">
    <source>
        <dbReference type="ARBA" id="ARBA00000189"/>
    </source>
</evidence>
<feature type="binding site" description="axial binding residue" evidence="11">
    <location>
        <position position="206"/>
    </location>
    <ligand>
        <name>heme b</name>
        <dbReference type="ChEBI" id="CHEBI:60344"/>
    </ligand>
    <ligandPart>
        <name>Fe</name>
        <dbReference type="ChEBI" id="CHEBI:18248"/>
    </ligandPart>
</feature>
<feature type="binding site" evidence="11">
    <location>
        <position position="70"/>
    </location>
    <ligand>
        <name>Ca(2+)</name>
        <dbReference type="ChEBI" id="CHEBI:29108"/>
        <label>1</label>
    </ligand>
</feature>
<dbReference type="GO" id="GO:0020037">
    <property type="term" value="F:heme binding"/>
    <property type="evidence" value="ECO:0007669"/>
    <property type="project" value="UniProtKB-UniRule"/>
</dbReference>
<keyword evidence="13" id="KW-0732">Signal</keyword>
<feature type="chain" id="PRO_5041782047" description="Peroxidase" evidence="13">
    <location>
        <begin position="33"/>
        <end position="336"/>
    </location>
</feature>
<evidence type="ECO:0000256" key="7">
    <source>
        <dbReference type="ARBA" id="ARBA00023004"/>
    </source>
</evidence>
<dbReference type="AlphaFoldDB" id="A0AAD8X1X6"/>
<evidence type="ECO:0000256" key="6">
    <source>
        <dbReference type="ARBA" id="ARBA00023002"/>
    </source>
</evidence>
<keyword evidence="4 11" id="KW-0479">Metal-binding</keyword>
<evidence type="ECO:0000313" key="16">
    <source>
        <dbReference type="Proteomes" id="UP001231189"/>
    </source>
</evidence>
<dbReference type="Pfam" id="PF00141">
    <property type="entry name" value="peroxidase"/>
    <property type="match status" value="1"/>
</dbReference>
<dbReference type="SUPFAM" id="SSF48113">
    <property type="entry name" value="Heme-dependent peroxidases"/>
    <property type="match status" value="1"/>
</dbReference>
<keyword evidence="2 13" id="KW-0575">Peroxidase</keyword>
<proteinExistence type="inferred from homology"/>
<comment type="catalytic activity">
    <reaction evidence="1 13">
        <text>2 a phenolic donor + H2O2 = 2 a phenolic radical donor + 2 H2O</text>
        <dbReference type="Rhea" id="RHEA:56136"/>
        <dbReference type="ChEBI" id="CHEBI:15377"/>
        <dbReference type="ChEBI" id="CHEBI:16240"/>
        <dbReference type="ChEBI" id="CHEBI:139520"/>
        <dbReference type="ChEBI" id="CHEBI:139521"/>
        <dbReference type="EC" id="1.11.1.7"/>
    </reaction>
</comment>
<dbReference type="Gene3D" id="1.10.420.10">
    <property type="entry name" value="Peroxidase, domain 2"/>
    <property type="match status" value="1"/>
</dbReference>
<evidence type="ECO:0000256" key="12">
    <source>
        <dbReference type="PIRSR" id="PIRSR600823-4"/>
    </source>
</evidence>
<comment type="caution">
    <text evidence="15">The sequence shown here is derived from an EMBL/GenBank/DDBJ whole genome shotgun (WGS) entry which is preliminary data.</text>
</comment>
<feature type="binding site" evidence="11">
    <location>
        <position position="74"/>
    </location>
    <ligand>
        <name>Ca(2+)</name>
        <dbReference type="ChEBI" id="CHEBI:29108"/>
        <label>1</label>
    </ligand>
</feature>
<protein>
    <recommendedName>
        <fullName evidence="13">Peroxidase</fullName>
        <ecNumber evidence="13">1.11.1.7</ecNumber>
    </recommendedName>
</protein>
<evidence type="ECO:0000256" key="2">
    <source>
        <dbReference type="ARBA" id="ARBA00022559"/>
    </source>
</evidence>